<evidence type="ECO:0000259" key="8">
    <source>
        <dbReference type="Pfam" id="PF14824"/>
    </source>
</evidence>
<dbReference type="Gene3D" id="1.10.8.610">
    <property type="entry name" value="SirC, precorrin-2 dehydrogenase, C-terminal helical domain-like"/>
    <property type="match status" value="1"/>
</dbReference>
<evidence type="ECO:0000256" key="4">
    <source>
        <dbReference type="ARBA" id="ARBA00023027"/>
    </source>
</evidence>
<dbReference type="SUPFAM" id="SSF51735">
    <property type="entry name" value="NAD(P)-binding Rossmann-fold domains"/>
    <property type="match status" value="1"/>
</dbReference>
<dbReference type="Proteomes" id="UP000460318">
    <property type="component" value="Unassembled WGS sequence"/>
</dbReference>
<evidence type="ECO:0000256" key="1">
    <source>
        <dbReference type="ARBA" id="ARBA00005010"/>
    </source>
</evidence>
<keyword evidence="10" id="KW-1185">Reference proteome</keyword>
<comment type="pathway">
    <text evidence="1">Porphyrin-containing compound metabolism; siroheme biosynthesis; sirohydrochlorin from precorrin-2: step 1/1.</text>
</comment>
<evidence type="ECO:0000256" key="2">
    <source>
        <dbReference type="ARBA" id="ARBA00012400"/>
    </source>
</evidence>
<evidence type="ECO:0000313" key="10">
    <source>
        <dbReference type="Proteomes" id="UP000460318"/>
    </source>
</evidence>
<dbReference type="InterPro" id="IPR028281">
    <property type="entry name" value="Sirohaem_synthase_central"/>
</dbReference>
<evidence type="ECO:0000256" key="7">
    <source>
        <dbReference type="SAM" id="MobiDB-lite"/>
    </source>
</evidence>
<dbReference type="AlphaFoldDB" id="A0A7X3IML3"/>
<dbReference type="GO" id="GO:0019354">
    <property type="term" value="P:siroheme biosynthetic process"/>
    <property type="evidence" value="ECO:0007669"/>
    <property type="project" value="UniProtKB-UniPathway"/>
</dbReference>
<keyword evidence="4" id="KW-0520">NAD</keyword>
<keyword evidence="5" id="KW-0627">Porphyrin biosynthesis</keyword>
<dbReference type="EC" id="1.3.1.76" evidence="2"/>
<sequence length="215" mass="23800">MPNYVPIMLDCEDRVCVVIGGGQVAERKVRELLAGSARVTVISPLVTPNLQEYYDQGKLNWIPRKYAAGDLEGTFMVHAASNDAGVNAAVAAEAKTKGILANVADQPDLGSFIHPSVLRRGRLLIAVSTSGAGPLAARAIRRKLDEDYGTEYEEYLDALYHIRKAIQQQVNNPAVRQKLLRKASGPEMFETLRQGTSRPWSPEDIRQWINDNQEE</sequence>
<dbReference type="Gene3D" id="3.40.50.720">
    <property type="entry name" value="NAD(P)-binding Rossmann-like Domain"/>
    <property type="match status" value="1"/>
</dbReference>
<protein>
    <recommendedName>
        <fullName evidence="2">precorrin-2 dehydrogenase</fullName>
        <ecNumber evidence="2">1.3.1.76</ecNumber>
    </recommendedName>
</protein>
<proteinExistence type="predicted"/>
<dbReference type="InterPro" id="IPR036291">
    <property type="entry name" value="NAD(P)-bd_dom_sf"/>
</dbReference>
<dbReference type="SUPFAM" id="SSF75615">
    <property type="entry name" value="Siroheme synthase middle domains-like"/>
    <property type="match status" value="1"/>
</dbReference>
<dbReference type="InterPro" id="IPR042518">
    <property type="entry name" value="SirC_C"/>
</dbReference>
<evidence type="ECO:0000256" key="3">
    <source>
        <dbReference type="ARBA" id="ARBA00023002"/>
    </source>
</evidence>
<comment type="catalytic activity">
    <reaction evidence="6">
        <text>precorrin-2 + NAD(+) = sirohydrochlorin + NADH + 2 H(+)</text>
        <dbReference type="Rhea" id="RHEA:15613"/>
        <dbReference type="ChEBI" id="CHEBI:15378"/>
        <dbReference type="ChEBI" id="CHEBI:57540"/>
        <dbReference type="ChEBI" id="CHEBI:57945"/>
        <dbReference type="ChEBI" id="CHEBI:58351"/>
        <dbReference type="ChEBI" id="CHEBI:58827"/>
        <dbReference type="EC" id="1.3.1.76"/>
    </reaction>
</comment>
<evidence type="ECO:0000256" key="5">
    <source>
        <dbReference type="ARBA" id="ARBA00023244"/>
    </source>
</evidence>
<dbReference type="PANTHER" id="PTHR35330:SF1">
    <property type="entry name" value="SIROHEME BIOSYNTHESIS PROTEIN MET8"/>
    <property type="match status" value="1"/>
</dbReference>
<organism evidence="9 10">
    <name type="scientific">Paenibacillus dendrobii</name>
    <dbReference type="NCBI Taxonomy" id="2691084"/>
    <lineage>
        <taxon>Bacteria</taxon>
        <taxon>Bacillati</taxon>
        <taxon>Bacillota</taxon>
        <taxon>Bacilli</taxon>
        <taxon>Bacillales</taxon>
        <taxon>Paenibacillaceae</taxon>
        <taxon>Paenibacillus</taxon>
    </lineage>
</organism>
<dbReference type="PANTHER" id="PTHR35330">
    <property type="entry name" value="SIROHEME BIOSYNTHESIS PROTEIN MET8"/>
    <property type="match status" value="1"/>
</dbReference>
<dbReference type="Pfam" id="PF14824">
    <property type="entry name" value="Sirohm_synth_M"/>
    <property type="match status" value="1"/>
</dbReference>
<comment type="caution">
    <text evidence="9">The sequence shown here is derived from an EMBL/GenBank/DDBJ whole genome shotgun (WGS) entry which is preliminary data.</text>
</comment>
<evidence type="ECO:0000313" key="9">
    <source>
        <dbReference type="EMBL" id="MWV46739.1"/>
    </source>
</evidence>
<reference evidence="9 10" key="1">
    <citation type="submission" date="2019-12" db="EMBL/GenBank/DDBJ databases">
        <title>Paenibacillus sp. nov., an endophytic bacterium isolated from the stem of Dendrobium.</title>
        <authorList>
            <person name="Zhao R."/>
        </authorList>
    </citation>
    <scope>NUCLEOTIDE SEQUENCE [LARGE SCALE GENOMIC DNA]</scope>
    <source>
        <strain evidence="9 10">HJL G12</strain>
    </source>
</reference>
<dbReference type="UniPathway" id="UPA00262">
    <property type="reaction ID" value="UER00222"/>
</dbReference>
<dbReference type="GO" id="GO:0004325">
    <property type="term" value="F:ferrochelatase activity"/>
    <property type="evidence" value="ECO:0007669"/>
    <property type="project" value="InterPro"/>
</dbReference>
<feature type="region of interest" description="Disordered" evidence="7">
    <location>
        <begin position="193"/>
        <end position="215"/>
    </location>
</feature>
<accession>A0A7X3IML3</accession>
<dbReference type="EMBL" id="WUBI01000005">
    <property type="protein sequence ID" value="MWV46739.1"/>
    <property type="molecule type" value="Genomic_DNA"/>
</dbReference>
<dbReference type="InterPro" id="IPR028161">
    <property type="entry name" value="Met8-like"/>
</dbReference>
<dbReference type="InterPro" id="IPR006367">
    <property type="entry name" value="Sirohaem_synthase_N"/>
</dbReference>
<keyword evidence="3" id="KW-0560">Oxidoreductase</keyword>
<dbReference type="NCBIfam" id="TIGR01470">
    <property type="entry name" value="cysG_Nterm"/>
    <property type="match status" value="1"/>
</dbReference>
<dbReference type="GO" id="GO:0043115">
    <property type="term" value="F:precorrin-2 dehydrogenase activity"/>
    <property type="evidence" value="ECO:0007669"/>
    <property type="project" value="UniProtKB-EC"/>
</dbReference>
<name>A0A7X3IML3_9BACL</name>
<feature type="domain" description="Siroheme synthase central" evidence="8">
    <location>
        <begin position="120"/>
        <end position="145"/>
    </location>
</feature>
<evidence type="ECO:0000256" key="6">
    <source>
        <dbReference type="ARBA" id="ARBA00047561"/>
    </source>
</evidence>
<gene>
    <name evidence="9" type="ORF">GRF59_24320</name>
</gene>
<dbReference type="RefSeq" id="WP_160500342.1">
    <property type="nucleotide sequence ID" value="NZ_WUBI01000005.1"/>
</dbReference>
<dbReference type="Pfam" id="PF13241">
    <property type="entry name" value="NAD_binding_7"/>
    <property type="match status" value="1"/>
</dbReference>